<dbReference type="PANTHER" id="PTHR24409:SF295">
    <property type="entry name" value="AZ2-RELATED"/>
    <property type="match status" value="1"/>
</dbReference>
<evidence type="ECO:0000256" key="3">
    <source>
        <dbReference type="ARBA" id="ARBA00022771"/>
    </source>
</evidence>
<dbReference type="GO" id="GO:0000981">
    <property type="term" value="F:DNA-binding transcription factor activity, RNA polymerase II-specific"/>
    <property type="evidence" value="ECO:0007669"/>
    <property type="project" value="TreeGrafter"/>
</dbReference>
<dbReference type="Proteomes" id="UP001303115">
    <property type="component" value="Unassembled WGS sequence"/>
</dbReference>
<evidence type="ECO:0000313" key="8">
    <source>
        <dbReference type="EMBL" id="KAK4032937.1"/>
    </source>
</evidence>
<keyword evidence="3 5" id="KW-0863">Zinc-finger</keyword>
<protein>
    <recommendedName>
        <fullName evidence="7">C2H2-type domain-containing protein</fullName>
    </recommendedName>
</protein>
<dbReference type="SMART" id="SM00355">
    <property type="entry name" value="ZnF_C2H2"/>
    <property type="match status" value="3"/>
</dbReference>
<evidence type="ECO:0000256" key="5">
    <source>
        <dbReference type="PROSITE-ProRule" id="PRU00042"/>
    </source>
</evidence>
<comment type="caution">
    <text evidence="8">The sequence shown here is derived from an EMBL/GenBank/DDBJ whole genome shotgun (WGS) entry which is preliminary data.</text>
</comment>
<evidence type="ECO:0000256" key="4">
    <source>
        <dbReference type="ARBA" id="ARBA00022833"/>
    </source>
</evidence>
<dbReference type="EMBL" id="MU854563">
    <property type="protein sequence ID" value="KAK4032937.1"/>
    <property type="molecule type" value="Genomic_DNA"/>
</dbReference>
<evidence type="ECO:0000256" key="1">
    <source>
        <dbReference type="ARBA" id="ARBA00022723"/>
    </source>
</evidence>
<keyword evidence="2" id="KW-0677">Repeat</keyword>
<evidence type="ECO:0000256" key="2">
    <source>
        <dbReference type="ARBA" id="ARBA00022737"/>
    </source>
</evidence>
<name>A0AAN6SMN2_9PEZI</name>
<dbReference type="GO" id="GO:0000977">
    <property type="term" value="F:RNA polymerase II transcription regulatory region sequence-specific DNA binding"/>
    <property type="evidence" value="ECO:0007669"/>
    <property type="project" value="TreeGrafter"/>
</dbReference>
<dbReference type="Gene3D" id="3.30.160.60">
    <property type="entry name" value="Classic Zinc Finger"/>
    <property type="match status" value="1"/>
</dbReference>
<evidence type="ECO:0000313" key="9">
    <source>
        <dbReference type="Proteomes" id="UP001303115"/>
    </source>
</evidence>
<feature type="compositionally biased region" description="Basic and acidic residues" evidence="6">
    <location>
        <begin position="221"/>
        <end position="230"/>
    </location>
</feature>
<proteinExistence type="predicted"/>
<feature type="compositionally biased region" description="Low complexity" evidence="6">
    <location>
        <begin position="202"/>
        <end position="213"/>
    </location>
</feature>
<dbReference type="PANTHER" id="PTHR24409">
    <property type="entry name" value="ZINC FINGER PROTEIN 142"/>
    <property type="match status" value="1"/>
</dbReference>
<keyword evidence="4" id="KW-0862">Zinc</keyword>
<feature type="domain" description="C2H2-type" evidence="7">
    <location>
        <begin position="244"/>
        <end position="272"/>
    </location>
</feature>
<keyword evidence="1" id="KW-0479">Metal-binding</keyword>
<feature type="region of interest" description="Disordered" evidence="6">
    <location>
        <begin position="196"/>
        <end position="230"/>
    </location>
</feature>
<organism evidence="8 9">
    <name type="scientific">Parachaetomium inaequale</name>
    <dbReference type="NCBI Taxonomy" id="2588326"/>
    <lineage>
        <taxon>Eukaryota</taxon>
        <taxon>Fungi</taxon>
        <taxon>Dikarya</taxon>
        <taxon>Ascomycota</taxon>
        <taxon>Pezizomycotina</taxon>
        <taxon>Sordariomycetes</taxon>
        <taxon>Sordariomycetidae</taxon>
        <taxon>Sordariales</taxon>
        <taxon>Chaetomiaceae</taxon>
        <taxon>Parachaetomium</taxon>
    </lineage>
</organism>
<keyword evidence="9" id="KW-1185">Reference proteome</keyword>
<dbReference type="InterPro" id="IPR013087">
    <property type="entry name" value="Znf_C2H2_type"/>
</dbReference>
<dbReference type="GO" id="GO:0005634">
    <property type="term" value="C:nucleus"/>
    <property type="evidence" value="ECO:0007669"/>
    <property type="project" value="TreeGrafter"/>
</dbReference>
<reference evidence="9" key="1">
    <citation type="journal article" date="2023" name="Mol. Phylogenet. Evol.">
        <title>Genome-scale phylogeny and comparative genomics of the fungal order Sordariales.</title>
        <authorList>
            <person name="Hensen N."/>
            <person name="Bonometti L."/>
            <person name="Westerberg I."/>
            <person name="Brannstrom I.O."/>
            <person name="Guillou S."/>
            <person name="Cros-Aarteil S."/>
            <person name="Calhoun S."/>
            <person name="Haridas S."/>
            <person name="Kuo A."/>
            <person name="Mondo S."/>
            <person name="Pangilinan J."/>
            <person name="Riley R."/>
            <person name="LaButti K."/>
            <person name="Andreopoulos B."/>
            <person name="Lipzen A."/>
            <person name="Chen C."/>
            <person name="Yan M."/>
            <person name="Daum C."/>
            <person name="Ng V."/>
            <person name="Clum A."/>
            <person name="Steindorff A."/>
            <person name="Ohm R.A."/>
            <person name="Martin F."/>
            <person name="Silar P."/>
            <person name="Natvig D.O."/>
            <person name="Lalanne C."/>
            <person name="Gautier V."/>
            <person name="Ament-Velasquez S.L."/>
            <person name="Kruys A."/>
            <person name="Hutchinson M.I."/>
            <person name="Powell A.J."/>
            <person name="Barry K."/>
            <person name="Miller A.N."/>
            <person name="Grigoriev I.V."/>
            <person name="Debuchy R."/>
            <person name="Gladieux P."/>
            <person name="Hiltunen Thoren M."/>
            <person name="Johannesson H."/>
        </authorList>
    </citation>
    <scope>NUCLEOTIDE SEQUENCE [LARGE SCALE GENOMIC DNA]</scope>
    <source>
        <strain evidence="9">CBS 284.82</strain>
    </source>
</reference>
<gene>
    <name evidence="8" type="ORF">C8A01DRAFT_20065</name>
</gene>
<dbReference type="PROSITE" id="PS00028">
    <property type="entry name" value="ZINC_FINGER_C2H2_1"/>
    <property type="match status" value="1"/>
</dbReference>
<accession>A0AAN6SMN2</accession>
<sequence length="377" mass="42189">MGATCRECKLEVASRAALVAHWQEQREQGDRHYHCVQCMHLFHTPEAEQKIQADFVKFHAAKQDLACPGCDERFVVASALIAHIEKNRCNTIKNDAYAARREEKLAFARELQRREYEDPDLPGNVSLASLTLTGSASTRKGPYDFTQYLSRAKDVGTVTPSLGRKIADLLTSDPVDEAETQPANAWARKKNLFPDAPAVVRPPSASQQAVQQPTEANEPEWSEHDPRNPGWDPEKYFVTYLNKYKCPHDRCPKSFPRAAGLRGHLLSAKHAGLIKVQCPRCCKWFDSMAAMTAHAESQSVRCDLRETNGYRQYLDQLTAGMLDTAGKHGDGTKKYTVPDAAREFFGTSQGRWAAEQRKLQFGWGSSDGGDGNDQKFD</sequence>
<dbReference type="GO" id="GO:0008270">
    <property type="term" value="F:zinc ion binding"/>
    <property type="evidence" value="ECO:0007669"/>
    <property type="project" value="UniProtKB-KW"/>
</dbReference>
<evidence type="ECO:0000259" key="7">
    <source>
        <dbReference type="PROSITE" id="PS50157"/>
    </source>
</evidence>
<evidence type="ECO:0000256" key="6">
    <source>
        <dbReference type="SAM" id="MobiDB-lite"/>
    </source>
</evidence>
<dbReference type="PROSITE" id="PS50157">
    <property type="entry name" value="ZINC_FINGER_C2H2_2"/>
    <property type="match status" value="1"/>
</dbReference>
<dbReference type="AlphaFoldDB" id="A0AAN6SMN2"/>